<dbReference type="SUPFAM" id="SSF51445">
    <property type="entry name" value="(Trans)glycosidases"/>
    <property type="match status" value="1"/>
</dbReference>
<name>K1RK22_9ZZZZ</name>
<comment type="similarity">
    <text evidence="2">Belongs to the disproportionating enzyme family.</text>
</comment>
<dbReference type="GO" id="GO:0004134">
    <property type="term" value="F:4-alpha-glucanotransferase activity"/>
    <property type="evidence" value="ECO:0007669"/>
    <property type="project" value="UniProtKB-EC"/>
</dbReference>
<comment type="caution">
    <text evidence="9">The sequence shown here is derived from an EMBL/GenBank/DDBJ whole genome shotgun (WGS) entry which is preliminary data.</text>
</comment>
<dbReference type="EC" id="2.4.1.25" evidence="3"/>
<gene>
    <name evidence="9" type="ORF">LEA_18634</name>
</gene>
<reference evidence="9" key="1">
    <citation type="journal article" date="2013" name="Environ. Microbiol.">
        <title>Microbiota from the distal guts of lean and obese adolescents exhibit partial functional redundancy besides clear differences in community structure.</title>
        <authorList>
            <person name="Ferrer M."/>
            <person name="Ruiz A."/>
            <person name="Lanza F."/>
            <person name="Haange S.B."/>
            <person name="Oberbach A."/>
            <person name="Till H."/>
            <person name="Bargiela R."/>
            <person name="Campoy C."/>
            <person name="Segura M.T."/>
            <person name="Richter M."/>
            <person name="von Bergen M."/>
            <person name="Seifert J."/>
            <person name="Suarez A."/>
        </authorList>
    </citation>
    <scope>NUCLEOTIDE SEQUENCE</scope>
</reference>
<keyword evidence="6" id="KW-0119">Carbohydrate metabolism</keyword>
<dbReference type="InterPro" id="IPR003385">
    <property type="entry name" value="Glyco_hydro_77"/>
</dbReference>
<evidence type="ECO:0000256" key="3">
    <source>
        <dbReference type="ARBA" id="ARBA00012560"/>
    </source>
</evidence>
<dbReference type="PANTHER" id="PTHR32438">
    <property type="entry name" value="4-ALPHA-GLUCANOTRANSFERASE DPE1, CHLOROPLASTIC/AMYLOPLASTIC"/>
    <property type="match status" value="1"/>
</dbReference>
<dbReference type="AlphaFoldDB" id="K1RK22"/>
<dbReference type="Pfam" id="PF02446">
    <property type="entry name" value="Glyco_hydro_77"/>
    <property type="match status" value="1"/>
</dbReference>
<evidence type="ECO:0000256" key="2">
    <source>
        <dbReference type="ARBA" id="ARBA00005684"/>
    </source>
</evidence>
<evidence type="ECO:0000313" key="9">
    <source>
        <dbReference type="EMBL" id="EKC48957.1"/>
    </source>
</evidence>
<dbReference type="PANTHER" id="PTHR32438:SF5">
    <property type="entry name" value="4-ALPHA-GLUCANOTRANSFERASE DPE1, CHLOROPLASTIC_AMYLOPLASTIC"/>
    <property type="match status" value="1"/>
</dbReference>
<evidence type="ECO:0000256" key="6">
    <source>
        <dbReference type="ARBA" id="ARBA00023277"/>
    </source>
</evidence>
<dbReference type="GO" id="GO:0005975">
    <property type="term" value="P:carbohydrate metabolic process"/>
    <property type="evidence" value="ECO:0007669"/>
    <property type="project" value="InterPro"/>
</dbReference>
<keyword evidence="5 9" id="KW-0808">Transferase</keyword>
<evidence type="ECO:0000256" key="4">
    <source>
        <dbReference type="ARBA" id="ARBA00022676"/>
    </source>
</evidence>
<evidence type="ECO:0000256" key="1">
    <source>
        <dbReference type="ARBA" id="ARBA00000439"/>
    </source>
</evidence>
<evidence type="ECO:0000256" key="7">
    <source>
        <dbReference type="ARBA" id="ARBA00031423"/>
    </source>
</evidence>
<protein>
    <recommendedName>
        <fullName evidence="3">4-alpha-glucanotransferase</fullName>
        <ecNumber evidence="3">2.4.1.25</ecNumber>
    </recommendedName>
    <alternativeName>
        <fullName evidence="7">Amylomaltase</fullName>
    </alternativeName>
    <alternativeName>
        <fullName evidence="8">Disproportionating enzyme</fullName>
    </alternativeName>
</protein>
<accession>K1RK22</accession>
<comment type="catalytic activity">
    <reaction evidence="1">
        <text>Transfers a segment of a (1-&gt;4)-alpha-D-glucan to a new position in an acceptor, which may be glucose or a (1-&gt;4)-alpha-D-glucan.</text>
        <dbReference type="EC" id="2.4.1.25"/>
    </reaction>
</comment>
<evidence type="ECO:0000256" key="8">
    <source>
        <dbReference type="ARBA" id="ARBA00031501"/>
    </source>
</evidence>
<dbReference type="Gene3D" id="3.20.20.80">
    <property type="entry name" value="Glycosidases"/>
    <property type="match status" value="1"/>
</dbReference>
<proteinExistence type="inferred from homology"/>
<evidence type="ECO:0000256" key="5">
    <source>
        <dbReference type="ARBA" id="ARBA00022679"/>
    </source>
</evidence>
<organism evidence="9">
    <name type="scientific">human gut metagenome</name>
    <dbReference type="NCBI Taxonomy" id="408170"/>
    <lineage>
        <taxon>unclassified sequences</taxon>
        <taxon>metagenomes</taxon>
        <taxon>organismal metagenomes</taxon>
    </lineage>
</organism>
<dbReference type="InterPro" id="IPR017853">
    <property type="entry name" value="GH"/>
</dbReference>
<keyword evidence="4" id="KW-0328">Glycosyltransferase</keyword>
<sequence>MFDKLRIDYFRGYDSFFKIPIGKTGREGSYSDGVSYGFFDELFKDKTVNPEKLIVEDLGEIREETIALRKKYGFTRQKILQFSIDLDNLYDRDNEEENVLVFPGNHDCNTIYGWYKTLSDDH</sequence>
<dbReference type="EMBL" id="AJWY01012789">
    <property type="protein sequence ID" value="EKC48957.1"/>
    <property type="molecule type" value="Genomic_DNA"/>
</dbReference>
<feature type="non-terminal residue" evidence="9">
    <location>
        <position position="122"/>
    </location>
</feature>